<dbReference type="EMBL" id="JBBPBM010000009">
    <property type="protein sequence ID" value="KAK8567254.1"/>
    <property type="molecule type" value="Genomic_DNA"/>
</dbReference>
<evidence type="ECO:0000256" key="2">
    <source>
        <dbReference type="ARBA" id="ARBA00023015"/>
    </source>
</evidence>
<feature type="compositionally biased region" description="Basic and acidic residues" evidence="6">
    <location>
        <begin position="33"/>
        <end position="42"/>
    </location>
</feature>
<feature type="region of interest" description="Disordered" evidence="6">
    <location>
        <begin position="305"/>
        <end position="335"/>
    </location>
</feature>
<dbReference type="Proteomes" id="UP001472677">
    <property type="component" value="Unassembled WGS sequence"/>
</dbReference>
<dbReference type="SMART" id="SM00774">
    <property type="entry name" value="WRKY"/>
    <property type="match status" value="1"/>
</dbReference>
<feature type="region of interest" description="Disordered" evidence="6">
    <location>
        <begin position="1"/>
        <end position="64"/>
    </location>
</feature>
<feature type="compositionally biased region" description="Basic and acidic residues" evidence="6">
    <location>
        <begin position="133"/>
        <end position="147"/>
    </location>
</feature>
<keyword evidence="4" id="KW-0804">Transcription</keyword>
<keyword evidence="2" id="KW-0805">Transcription regulation</keyword>
<evidence type="ECO:0000313" key="9">
    <source>
        <dbReference type="Proteomes" id="UP001472677"/>
    </source>
</evidence>
<dbReference type="InterPro" id="IPR044810">
    <property type="entry name" value="WRKY_plant"/>
</dbReference>
<keyword evidence="9" id="KW-1185">Reference proteome</keyword>
<dbReference type="InterPro" id="IPR003657">
    <property type="entry name" value="WRKY_dom"/>
</dbReference>
<dbReference type="Gene3D" id="2.20.25.80">
    <property type="entry name" value="WRKY domain"/>
    <property type="match status" value="1"/>
</dbReference>
<evidence type="ECO:0000313" key="8">
    <source>
        <dbReference type="EMBL" id="KAK8567254.1"/>
    </source>
</evidence>
<proteinExistence type="predicted"/>
<dbReference type="PROSITE" id="PS50811">
    <property type="entry name" value="WRKY"/>
    <property type="match status" value="1"/>
</dbReference>
<dbReference type="PANTHER" id="PTHR31429">
    <property type="entry name" value="WRKY TRANSCRIPTION FACTOR 36-RELATED"/>
    <property type="match status" value="1"/>
</dbReference>
<feature type="region of interest" description="Disordered" evidence="6">
    <location>
        <begin position="124"/>
        <end position="147"/>
    </location>
</feature>
<gene>
    <name evidence="8" type="ORF">V6N12_005850</name>
</gene>
<feature type="region of interest" description="Disordered" evidence="6">
    <location>
        <begin position="162"/>
        <end position="196"/>
    </location>
</feature>
<evidence type="ECO:0000259" key="7">
    <source>
        <dbReference type="PROSITE" id="PS50811"/>
    </source>
</evidence>
<comment type="caution">
    <text evidence="8">The sequence shown here is derived from an EMBL/GenBank/DDBJ whole genome shotgun (WGS) entry which is preliminary data.</text>
</comment>
<sequence length="555" mass="60888">MEKNSVVGDEEKTIKSSSAGEENPDFIVISKGENQRHVKQEDDISTAIKEQDHEIESTKAKMGEVREENERLKLLLRQIGKDYQSLQTRFLDLLQKEEANKSLTMSPASRLEENEEHQHLISLSLGRCSSSDPPKKEDKKCSNKEDNNNGLELGLQCKFELQGSTEPEKNNNPSTESSLGKPEEEEPNEVWPPSKILKTMTSGDEEDVSEPMLLKKTRVSVKTRCDTPTMNDGCQWRKYGQKIAKGNPCPRAYYRCTLSPTCPVRKQVQRCSEDMSILITTYEGNHNHPLPLNATAMASTTSAAASMLQSQSSSSQPGLGTSVSAPTASMSSSSSSSSANHLHALNFNFAQNSMRYHRYNFPNSSISTCNSHPTITLDLTTPPPNNSSYFSRFSNTPRYSSACFNFSSSPSSSSSSLELLSNPLASWKNTSHLTFGAAFPNHTNTAIGPLAYPGRQSHYMQMTNQSLSESITAATKAIASNPSFCSALAAALTSFVGNGGGVLRDDINGNERKWGESSLSLNNPHQQQQKQGSLLLFPVSKTDSDPPAENNNHIK</sequence>
<evidence type="ECO:0000256" key="5">
    <source>
        <dbReference type="ARBA" id="ARBA00023242"/>
    </source>
</evidence>
<protein>
    <recommendedName>
        <fullName evidence="7">WRKY domain-containing protein</fullName>
    </recommendedName>
</protein>
<feature type="compositionally biased region" description="Polar residues" evidence="6">
    <location>
        <begin position="162"/>
        <end position="178"/>
    </location>
</feature>
<feature type="domain" description="WRKY" evidence="7">
    <location>
        <begin position="225"/>
        <end position="291"/>
    </location>
</feature>
<dbReference type="InterPro" id="IPR036576">
    <property type="entry name" value="WRKY_dom_sf"/>
</dbReference>
<dbReference type="SUPFAM" id="SSF118290">
    <property type="entry name" value="WRKY DNA-binding domain"/>
    <property type="match status" value="1"/>
</dbReference>
<keyword evidence="5" id="KW-0539">Nucleus</keyword>
<accession>A0ABR2EW99</accession>
<name>A0ABR2EW99_9ROSI</name>
<organism evidence="8 9">
    <name type="scientific">Hibiscus sabdariffa</name>
    <name type="common">roselle</name>
    <dbReference type="NCBI Taxonomy" id="183260"/>
    <lineage>
        <taxon>Eukaryota</taxon>
        <taxon>Viridiplantae</taxon>
        <taxon>Streptophyta</taxon>
        <taxon>Embryophyta</taxon>
        <taxon>Tracheophyta</taxon>
        <taxon>Spermatophyta</taxon>
        <taxon>Magnoliopsida</taxon>
        <taxon>eudicotyledons</taxon>
        <taxon>Gunneridae</taxon>
        <taxon>Pentapetalae</taxon>
        <taxon>rosids</taxon>
        <taxon>malvids</taxon>
        <taxon>Malvales</taxon>
        <taxon>Malvaceae</taxon>
        <taxon>Malvoideae</taxon>
        <taxon>Hibiscus</taxon>
    </lineage>
</organism>
<reference evidence="8 9" key="1">
    <citation type="journal article" date="2024" name="G3 (Bethesda)">
        <title>Genome assembly of Hibiscus sabdariffa L. provides insights into metabolisms of medicinal natural products.</title>
        <authorList>
            <person name="Kim T."/>
        </authorList>
    </citation>
    <scope>NUCLEOTIDE SEQUENCE [LARGE SCALE GENOMIC DNA]</scope>
    <source>
        <strain evidence="8">TK-2024</strain>
        <tissue evidence="8">Old leaves</tissue>
    </source>
</reference>
<feature type="compositionally biased region" description="Basic and acidic residues" evidence="6">
    <location>
        <begin position="1"/>
        <end position="14"/>
    </location>
</feature>
<feature type="compositionally biased region" description="Basic and acidic residues" evidence="6">
    <location>
        <begin position="49"/>
        <end position="64"/>
    </location>
</feature>
<evidence type="ECO:0000256" key="1">
    <source>
        <dbReference type="ARBA" id="ARBA00004123"/>
    </source>
</evidence>
<keyword evidence="3" id="KW-0238">DNA-binding</keyword>
<evidence type="ECO:0000256" key="3">
    <source>
        <dbReference type="ARBA" id="ARBA00023125"/>
    </source>
</evidence>
<dbReference type="PANTHER" id="PTHR31429:SF97">
    <property type="entry name" value="WRKY TRANSCRIPTION FACTOR 36-RELATED"/>
    <property type="match status" value="1"/>
</dbReference>
<evidence type="ECO:0000256" key="4">
    <source>
        <dbReference type="ARBA" id="ARBA00023163"/>
    </source>
</evidence>
<dbReference type="Pfam" id="PF03106">
    <property type="entry name" value="WRKY"/>
    <property type="match status" value="1"/>
</dbReference>
<comment type="subcellular location">
    <subcellularLocation>
        <location evidence="1">Nucleus</location>
    </subcellularLocation>
</comment>
<evidence type="ECO:0000256" key="6">
    <source>
        <dbReference type="SAM" id="MobiDB-lite"/>
    </source>
</evidence>